<dbReference type="PANTHER" id="PTHR45339">
    <property type="entry name" value="HYBRID SIGNAL TRANSDUCTION HISTIDINE KINASE J"/>
    <property type="match status" value="1"/>
</dbReference>
<dbReference type="Gene3D" id="1.10.287.130">
    <property type="match status" value="1"/>
</dbReference>
<dbReference type="GO" id="GO:0005524">
    <property type="term" value="F:ATP binding"/>
    <property type="evidence" value="ECO:0007669"/>
    <property type="project" value="UniProtKB-KW"/>
</dbReference>
<evidence type="ECO:0000256" key="13">
    <source>
        <dbReference type="PROSITE-ProRule" id="PRU00169"/>
    </source>
</evidence>
<gene>
    <name evidence="18" type="ORF">HKW67_01485</name>
</gene>
<dbReference type="Pfam" id="PF00072">
    <property type="entry name" value="Response_reg"/>
    <property type="match status" value="1"/>
</dbReference>
<dbReference type="SUPFAM" id="SSF47226">
    <property type="entry name" value="Histidine-containing phosphotransfer domain, HPT domain"/>
    <property type="match status" value="1"/>
</dbReference>
<evidence type="ECO:0000256" key="1">
    <source>
        <dbReference type="ARBA" id="ARBA00000085"/>
    </source>
</evidence>
<dbReference type="InterPro" id="IPR036641">
    <property type="entry name" value="HPT_dom_sf"/>
</dbReference>
<feature type="transmembrane region" description="Helical" evidence="14">
    <location>
        <begin position="157"/>
        <end position="179"/>
    </location>
</feature>
<dbReference type="Pfam" id="PF01627">
    <property type="entry name" value="Hpt"/>
    <property type="match status" value="1"/>
</dbReference>
<dbReference type="CDD" id="cd16922">
    <property type="entry name" value="HATPase_EvgS-ArcB-TorS-like"/>
    <property type="match status" value="1"/>
</dbReference>
<keyword evidence="9 14" id="KW-1133">Transmembrane helix</keyword>
<feature type="transmembrane region" description="Helical" evidence="14">
    <location>
        <begin position="78"/>
        <end position="97"/>
    </location>
</feature>
<dbReference type="SUPFAM" id="SSF55874">
    <property type="entry name" value="ATPase domain of HSP90 chaperone/DNA topoisomerase II/histidine kinase"/>
    <property type="match status" value="1"/>
</dbReference>
<keyword evidence="5 13" id="KW-0597">Phosphoprotein</keyword>
<feature type="modified residue" description="Phosphohistidine" evidence="12">
    <location>
        <position position="753"/>
    </location>
</feature>
<dbReference type="GO" id="GO:0005886">
    <property type="term" value="C:plasma membrane"/>
    <property type="evidence" value="ECO:0007669"/>
    <property type="project" value="UniProtKB-SubCell"/>
</dbReference>
<evidence type="ECO:0000256" key="12">
    <source>
        <dbReference type="PROSITE-ProRule" id="PRU00110"/>
    </source>
</evidence>
<evidence type="ECO:0000259" key="17">
    <source>
        <dbReference type="PROSITE" id="PS50894"/>
    </source>
</evidence>
<keyword evidence="4" id="KW-1003">Cell membrane</keyword>
<dbReference type="InterPro" id="IPR004358">
    <property type="entry name" value="Sig_transdc_His_kin-like_C"/>
</dbReference>
<evidence type="ECO:0000313" key="19">
    <source>
        <dbReference type="Proteomes" id="UP000500938"/>
    </source>
</evidence>
<dbReference type="PANTHER" id="PTHR45339:SF1">
    <property type="entry name" value="HYBRID SIGNAL TRANSDUCTION HISTIDINE KINASE J"/>
    <property type="match status" value="1"/>
</dbReference>
<proteinExistence type="predicted"/>
<organism evidence="18 19">
    <name type="scientific">Gemmatimonas groenlandica</name>
    <dbReference type="NCBI Taxonomy" id="2732249"/>
    <lineage>
        <taxon>Bacteria</taxon>
        <taxon>Pseudomonadati</taxon>
        <taxon>Gemmatimonadota</taxon>
        <taxon>Gemmatimonadia</taxon>
        <taxon>Gemmatimonadales</taxon>
        <taxon>Gemmatimonadaceae</taxon>
        <taxon>Gemmatimonas</taxon>
    </lineage>
</organism>
<dbReference type="SMART" id="SM00448">
    <property type="entry name" value="REC"/>
    <property type="match status" value="1"/>
</dbReference>
<evidence type="ECO:0000256" key="9">
    <source>
        <dbReference type="ARBA" id="ARBA00022989"/>
    </source>
</evidence>
<evidence type="ECO:0000256" key="14">
    <source>
        <dbReference type="SAM" id="Phobius"/>
    </source>
</evidence>
<keyword evidence="19" id="KW-1185">Reference proteome</keyword>
<keyword evidence="8" id="KW-0067">ATP-binding</keyword>
<feature type="domain" description="HPt" evidence="17">
    <location>
        <begin position="714"/>
        <end position="809"/>
    </location>
</feature>
<comment type="catalytic activity">
    <reaction evidence="1">
        <text>ATP + protein L-histidine = ADP + protein N-phospho-L-histidine.</text>
        <dbReference type="EC" id="2.7.13.3"/>
    </reaction>
</comment>
<evidence type="ECO:0000256" key="2">
    <source>
        <dbReference type="ARBA" id="ARBA00004651"/>
    </source>
</evidence>
<evidence type="ECO:0000259" key="16">
    <source>
        <dbReference type="PROSITE" id="PS50110"/>
    </source>
</evidence>
<evidence type="ECO:0000256" key="11">
    <source>
        <dbReference type="ARBA" id="ARBA00023136"/>
    </source>
</evidence>
<dbReference type="InterPro" id="IPR008207">
    <property type="entry name" value="Sig_transdc_His_kin_Hpt_dom"/>
</dbReference>
<dbReference type="InterPro" id="IPR003661">
    <property type="entry name" value="HisK_dim/P_dom"/>
</dbReference>
<dbReference type="SMART" id="SM00387">
    <property type="entry name" value="HATPase_c"/>
    <property type="match status" value="1"/>
</dbReference>
<keyword evidence="7" id="KW-0547">Nucleotide-binding</keyword>
<evidence type="ECO:0000256" key="8">
    <source>
        <dbReference type="ARBA" id="ARBA00022840"/>
    </source>
</evidence>
<sequence>MLSATLRPSSVTSDLLRVGRAGADHLNGVLLLAHFPVACLLASIYGDWPIALAFGAPTSALAFALTRKHPGRSSTRIVVSVAYMLYSALFIQLAHGLTELHFHVFAALALLLVYRDWRLPLIAAAAIAVHHTLFLYAQQIMPGVHVMVNAMSGTAGLYMLAVHIVFVLVESTILALMAWRLEMEAEQTQVVFKTLGELGWQGRQNASTDDVVAAQRTVVDAIRALEECSAELESAVIEQRAIDLPPSEALYGAFLNVAVQMRRAAECVESLRVEADESSDRLRESNRVLAAEIERATALTERAEAATIAKSAFLANMSHEIRTPLTAILGYAGIVKSESRNDDLLSPRLMAVDTIERAGEHLLAVINDILDLSKLESGKVVSEHLDSSVAQILCDVDSIVRARAVAKGVSLQTRVLTPIPERILTDPTRLRQILLNLAGNAVKFIEQGQVEILASVAVAGGREVLRLAVTDTGPGMTPEQAARLFQPFSQADASVTRRHGGTGLGLTISQRLAVLLGGAVHLERTAPGVGSCFAFEIPLHEVPGSIRLDTFAACIARSVTQAPLGAEAETPTLSGRILLAEDGEDNQRLIVHHLRNAGAQVTVADNGRIALDLLDAQQGSPSPFDLLITDMQMPELDGYSLARTVRERGWSIPVVALTAHAMSEDRERCIEAGCDDYATKPINRSVLIRTCHRWLSNAGMHRDVAATLPSQFEGDPEMRELIGDFLVRLDERVESMHNSWNAGELDRVLVEAHKLRGSAGGYGFPTISAAAGRLEGCLRERADHALCVIALDALTSLARAAVRHETAHA</sequence>
<dbReference type="CDD" id="cd00082">
    <property type="entry name" value="HisKA"/>
    <property type="match status" value="1"/>
</dbReference>
<dbReference type="InterPro" id="IPR003594">
    <property type="entry name" value="HATPase_dom"/>
</dbReference>
<dbReference type="InterPro" id="IPR011006">
    <property type="entry name" value="CheY-like_superfamily"/>
</dbReference>
<feature type="domain" description="Response regulatory" evidence="16">
    <location>
        <begin position="576"/>
        <end position="695"/>
    </location>
</feature>
<name>A0A6M4IHK1_9BACT</name>
<dbReference type="SUPFAM" id="SSF52172">
    <property type="entry name" value="CheY-like"/>
    <property type="match status" value="1"/>
</dbReference>
<evidence type="ECO:0000256" key="6">
    <source>
        <dbReference type="ARBA" id="ARBA00022692"/>
    </source>
</evidence>
<protein>
    <recommendedName>
        <fullName evidence="3">histidine kinase</fullName>
        <ecNumber evidence="3">2.7.13.3</ecNumber>
    </recommendedName>
</protein>
<dbReference type="PROSITE" id="PS50110">
    <property type="entry name" value="RESPONSE_REGULATORY"/>
    <property type="match status" value="1"/>
</dbReference>
<dbReference type="Proteomes" id="UP000500938">
    <property type="component" value="Chromosome"/>
</dbReference>
<dbReference type="EMBL" id="CP053085">
    <property type="protein sequence ID" value="QJR34283.1"/>
    <property type="molecule type" value="Genomic_DNA"/>
</dbReference>
<keyword evidence="6 14" id="KW-0812">Transmembrane</keyword>
<accession>A0A6M4IHK1</accession>
<dbReference type="InterPro" id="IPR036890">
    <property type="entry name" value="HATPase_C_sf"/>
</dbReference>
<feature type="modified residue" description="4-aspartylphosphate" evidence="13">
    <location>
        <position position="630"/>
    </location>
</feature>
<dbReference type="InterPro" id="IPR005467">
    <property type="entry name" value="His_kinase_dom"/>
</dbReference>
<evidence type="ECO:0000256" key="3">
    <source>
        <dbReference type="ARBA" id="ARBA00012438"/>
    </source>
</evidence>
<dbReference type="Gene3D" id="1.20.120.160">
    <property type="entry name" value="HPT domain"/>
    <property type="match status" value="1"/>
</dbReference>
<dbReference type="Gene3D" id="3.40.50.2300">
    <property type="match status" value="1"/>
</dbReference>
<dbReference type="KEGG" id="ggr:HKW67_01485"/>
<reference evidence="18 19" key="1">
    <citation type="submission" date="2020-05" db="EMBL/GenBank/DDBJ databases">
        <title>Complete genome sequence of Gemmatimonas greenlandica TET16.</title>
        <authorList>
            <person name="Zeng Y."/>
        </authorList>
    </citation>
    <scope>NUCLEOTIDE SEQUENCE [LARGE SCALE GENOMIC DNA]</scope>
    <source>
        <strain evidence="18 19">TET16</strain>
    </source>
</reference>
<evidence type="ECO:0000256" key="4">
    <source>
        <dbReference type="ARBA" id="ARBA00022475"/>
    </source>
</evidence>
<keyword evidence="10" id="KW-0902">Two-component regulatory system</keyword>
<dbReference type="SMART" id="SM00388">
    <property type="entry name" value="HisKA"/>
    <property type="match status" value="1"/>
</dbReference>
<evidence type="ECO:0000313" key="18">
    <source>
        <dbReference type="EMBL" id="QJR34283.1"/>
    </source>
</evidence>
<evidence type="ECO:0000259" key="15">
    <source>
        <dbReference type="PROSITE" id="PS50109"/>
    </source>
</evidence>
<dbReference type="Pfam" id="PF00512">
    <property type="entry name" value="HisKA"/>
    <property type="match status" value="1"/>
</dbReference>
<evidence type="ECO:0000256" key="10">
    <source>
        <dbReference type="ARBA" id="ARBA00023012"/>
    </source>
</evidence>
<evidence type="ECO:0000256" key="7">
    <source>
        <dbReference type="ARBA" id="ARBA00022741"/>
    </source>
</evidence>
<comment type="subcellular location">
    <subcellularLocation>
        <location evidence="2">Cell membrane</location>
        <topology evidence="2">Multi-pass membrane protein</topology>
    </subcellularLocation>
</comment>
<feature type="transmembrane region" description="Helical" evidence="14">
    <location>
        <begin position="50"/>
        <end position="66"/>
    </location>
</feature>
<dbReference type="EC" id="2.7.13.3" evidence="3"/>
<dbReference type="PROSITE" id="PS50109">
    <property type="entry name" value="HIS_KIN"/>
    <property type="match status" value="1"/>
</dbReference>
<dbReference type="InterPro" id="IPR001789">
    <property type="entry name" value="Sig_transdc_resp-reg_receiver"/>
</dbReference>
<dbReference type="SUPFAM" id="SSF47384">
    <property type="entry name" value="Homodimeric domain of signal transducing histidine kinase"/>
    <property type="match status" value="1"/>
</dbReference>
<dbReference type="FunFam" id="3.30.565.10:FF:000010">
    <property type="entry name" value="Sensor histidine kinase RcsC"/>
    <property type="match status" value="1"/>
</dbReference>
<feature type="transmembrane region" description="Helical" evidence="14">
    <location>
        <begin position="117"/>
        <end position="136"/>
    </location>
</feature>
<feature type="domain" description="Histidine kinase" evidence="15">
    <location>
        <begin position="316"/>
        <end position="541"/>
    </location>
</feature>
<dbReference type="Gene3D" id="3.30.565.10">
    <property type="entry name" value="Histidine kinase-like ATPase, C-terminal domain"/>
    <property type="match status" value="1"/>
</dbReference>
<dbReference type="RefSeq" id="WP_171223709.1">
    <property type="nucleotide sequence ID" value="NZ_CP053085.1"/>
</dbReference>
<dbReference type="AlphaFoldDB" id="A0A6M4IHK1"/>
<dbReference type="InterPro" id="IPR036097">
    <property type="entry name" value="HisK_dim/P_sf"/>
</dbReference>
<dbReference type="Pfam" id="PF02518">
    <property type="entry name" value="HATPase_c"/>
    <property type="match status" value="1"/>
</dbReference>
<evidence type="ECO:0000256" key="5">
    <source>
        <dbReference type="ARBA" id="ARBA00022553"/>
    </source>
</evidence>
<dbReference type="CDD" id="cd17546">
    <property type="entry name" value="REC_hyHK_CKI1_RcsC-like"/>
    <property type="match status" value="1"/>
</dbReference>
<dbReference type="GO" id="GO:0000155">
    <property type="term" value="F:phosphorelay sensor kinase activity"/>
    <property type="evidence" value="ECO:0007669"/>
    <property type="project" value="InterPro"/>
</dbReference>
<dbReference type="PROSITE" id="PS50894">
    <property type="entry name" value="HPT"/>
    <property type="match status" value="1"/>
</dbReference>
<dbReference type="PRINTS" id="PR00344">
    <property type="entry name" value="BCTRLSENSOR"/>
</dbReference>
<keyword evidence="11 14" id="KW-0472">Membrane</keyword>